<accession>A0ABD0J2V9</accession>
<proteinExistence type="predicted"/>
<dbReference type="InterPro" id="IPR000536">
    <property type="entry name" value="Nucl_hrmn_rcpt_lig-bd"/>
</dbReference>
<evidence type="ECO:0000256" key="7">
    <source>
        <dbReference type="ARBA" id="ARBA00023170"/>
    </source>
</evidence>
<protein>
    <submittedName>
        <fullName evidence="11">Uncharacterized protein</fullName>
    </submittedName>
</protein>
<dbReference type="AlphaFoldDB" id="A0ABD0J2V9"/>
<feature type="domain" description="NR LBD" evidence="10">
    <location>
        <begin position="399"/>
        <end position="621"/>
    </location>
</feature>
<keyword evidence="8" id="KW-0539">Nucleus</keyword>
<dbReference type="SMART" id="SM00399">
    <property type="entry name" value="ZnF_C4"/>
    <property type="match status" value="1"/>
</dbReference>
<dbReference type="EMBL" id="JACVVK020000732">
    <property type="protein sequence ID" value="KAK7451160.1"/>
    <property type="molecule type" value="Genomic_DNA"/>
</dbReference>
<dbReference type="GO" id="GO:0003677">
    <property type="term" value="F:DNA binding"/>
    <property type="evidence" value="ECO:0007669"/>
    <property type="project" value="UniProtKB-KW"/>
</dbReference>
<evidence type="ECO:0000313" key="12">
    <source>
        <dbReference type="Proteomes" id="UP001519460"/>
    </source>
</evidence>
<dbReference type="PRINTS" id="PR00398">
    <property type="entry name" value="STRDHORMONER"/>
</dbReference>
<keyword evidence="4" id="KW-0805">Transcription regulation</keyword>
<evidence type="ECO:0000259" key="9">
    <source>
        <dbReference type="PROSITE" id="PS51030"/>
    </source>
</evidence>
<dbReference type="Gene3D" id="3.30.50.10">
    <property type="entry name" value="Erythroid Transcription Factor GATA-1, subunit A"/>
    <property type="match status" value="1"/>
</dbReference>
<dbReference type="InterPro" id="IPR001628">
    <property type="entry name" value="Znf_hrmn_rcpt"/>
</dbReference>
<gene>
    <name evidence="11" type="ORF">BaRGS_00039872</name>
</gene>
<organism evidence="11 12">
    <name type="scientific">Batillaria attramentaria</name>
    <dbReference type="NCBI Taxonomy" id="370345"/>
    <lineage>
        <taxon>Eukaryota</taxon>
        <taxon>Metazoa</taxon>
        <taxon>Spiralia</taxon>
        <taxon>Lophotrochozoa</taxon>
        <taxon>Mollusca</taxon>
        <taxon>Gastropoda</taxon>
        <taxon>Caenogastropoda</taxon>
        <taxon>Sorbeoconcha</taxon>
        <taxon>Cerithioidea</taxon>
        <taxon>Batillariidae</taxon>
        <taxon>Batillaria</taxon>
    </lineage>
</organism>
<evidence type="ECO:0000256" key="1">
    <source>
        <dbReference type="ARBA" id="ARBA00022723"/>
    </source>
</evidence>
<dbReference type="PANTHER" id="PTHR24082">
    <property type="entry name" value="NUCLEAR HORMONE RECEPTOR"/>
    <property type="match status" value="1"/>
</dbReference>
<dbReference type="PROSITE" id="PS51843">
    <property type="entry name" value="NR_LBD"/>
    <property type="match status" value="1"/>
</dbReference>
<dbReference type="InterPro" id="IPR001723">
    <property type="entry name" value="Nuclear_hrmn_rcpt"/>
</dbReference>
<dbReference type="Gene3D" id="1.10.565.10">
    <property type="entry name" value="Retinoid X Receptor"/>
    <property type="match status" value="1"/>
</dbReference>
<evidence type="ECO:0000256" key="6">
    <source>
        <dbReference type="ARBA" id="ARBA00023163"/>
    </source>
</evidence>
<dbReference type="Proteomes" id="UP001519460">
    <property type="component" value="Unassembled WGS sequence"/>
</dbReference>
<dbReference type="InterPro" id="IPR013088">
    <property type="entry name" value="Znf_NHR/GATA"/>
</dbReference>
<dbReference type="SUPFAM" id="SSF57716">
    <property type="entry name" value="Glucocorticoid receptor-like (DNA-binding domain)"/>
    <property type="match status" value="1"/>
</dbReference>
<dbReference type="Pfam" id="PF00104">
    <property type="entry name" value="Hormone_recep"/>
    <property type="match status" value="1"/>
</dbReference>
<evidence type="ECO:0000256" key="5">
    <source>
        <dbReference type="ARBA" id="ARBA00023125"/>
    </source>
</evidence>
<dbReference type="SMART" id="SM00430">
    <property type="entry name" value="HOLI"/>
    <property type="match status" value="1"/>
</dbReference>
<dbReference type="Pfam" id="PF00105">
    <property type="entry name" value="zf-C4"/>
    <property type="match status" value="1"/>
</dbReference>
<evidence type="ECO:0000313" key="11">
    <source>
        <dbReference type="EMBL" id="KAK7451160.1"/>
    </source>
</evidence>
<evidence type="ECO:0000256" key="3">
    <source>
        <dbReference type="ARBA" id="ARBA00022833"/>
    </source>
</evidence>
<evidence type="ECO:0000256" key="4">
    <source>
        <dbReference type="ARBA" id="ARBA00023015"/>
    </source>
</evidence>
<dbReference type="GO" id="GO:0008270">
    <property type="term" value="F:zinc ion binding"/>
    <property type="evidence" value="ECO:0007669"/>
    <property type="project" value="UniProtKB-KW"/>
</dbReference>
<keyword evidence="1" id="KW-0479">Metal-binding</keyword>
<keyword evidence="7" id="KW-0675">Receptor</keyword>
<dbReference type="InterPro" id="IPR050234">
    <property type="entry name" value="Nuclear_hormone_rcpt_NR1"/>
</dbReference>
<sequence>MDELLYDFESSQTLADGSVDLTSTTNFFDLTSVDVLSSDLLFSHLDEQLSYDQISQPYQDTAMGEGRWIETLACSSPAEPGTPEIGSMVQSSLALLGETCCVYPHVTVDSSASHIPAPDFAPPPEPYVHHLGAGDSMAVTLTSLQPAMFETDSTPLTLDPSASHTSAASVPRKIQQDIVTSVCSDPHLFCNTGFTPAALGNEQNVLATHELPNEEDSVFDTITGWEPEVETSDTEVTSSSLKADLDPASSSTLPPCRVCGGKASGLHYGVNSCDACKGFFRRALKRKRVYVCARKKNCPVRGQPRIACGYCRFQRCLALGMSRHNIKIGRYTDTMRAHNTKELRMLQTRETNIDLPDEEVDAILRDLMHAAKTSLFSADDYSPEEILRKQKECLREYLAEKERLGTVENAPQEQCGASSGMNVKQRVDRHASEVDRCVRRYIRFGKGVPGFKELSLDDQADLLKTSRMEIWFLGAYPGYNNELEVAHLPNGRCVHYSEPARVVGMDHLRKIGDLGTRLKRYSFTPEEMVVIKAICLTSTDRSPLQQPEKVEEIQWLMVRCLLRLFERRCPGKSGKLLSDAVEALRVCRDKKELSDRAKRLDILKEAYSKHQLLEEVILMCP</sequence>
<dbReference type="PROSITE" id="PS51030">
    <property type="entry name" value="NUCLEAR_REC_DBD_2"/>
    <property type="match status" value="1"/>
</dbReference>
<evidence type="ECO:0000259" key="10">
    <source>
        <dbReference type="PROSITE" id="PS51843"/>
    </source>
</evidence>
<comment type="caution">
    <text evidence="11">The sequence shown here is derived from an EMBL/GenBank/DDBJ whole genome shotgun (WGS) entry which is preliminary data.</text>
</comment>
<reference evidence="11 12" key="1">
    <citation type="journal article" date="2023" name="Sci. Data">
        <title>Genome assembly of the Korean intertidal mud-creeper Batillaria attramentaria.</title>
        <authorList>
            <person name="Patra A.K."/>
            <person name="Ho P.T."/>
            <person name="Jun S."/>
            <person name="Lee S.J."/>
            <person name="Kim Y."/>
            <person name="Won Y.J."/>
        </authorList>
    </citation>
    <scope>NUCLEOTIDE SEQUENCE [LARGE SCALE GENOMIC DNA]</scope>
    <source>
        <strain evidence="11">Wonlab-2016</strain>
    </source>
</reference>
<name>A0ABD0J2V9_9CAEN</name>
<keyword evidence="5" id="KW-0238">DNA-binding</keyword>
<evidence type="ECO:0000256" key="2">
    <source>
        <dbReference type="ARBA" id="ARBA00022771"/>
    </source>
</evidence>
<dbReference type="CDD" id="cd06916">
    <property type="entry name" value="NR_DBD_like"/>
    <property type="match status" value="1"/>
</dbReference>
<keyword evidence="2" id="KW-0863">Zinc-finger</keyword>
<evidence type="ECO:0000256" key="8">
    <source>
        <dbReference type="ARBA" id="ARBA00023242"/>
    </source>
</evidence>
<dbReference type="InterPro" id="IPR035500">
    <property type="entry name" value="NHR-like_dom_sf"/>
</dbReference>
<feature type="domain" description="Nuclear receptor" evidence="9">
    <location>
        <begin position="253"/>
        <end position="328"/>
    </location>
</feature>
<keyword evidence="6" id="KW-0804">Transcription</keyword>
<dbReference type="PANTHER" id="PTHR24082:SF506">
    <property type="entry name" value="NR LBD DOMAIN-CONTAINING PROTEIN"/>
    <property type="match status" value="1"/>
</dbReference>
<keyword evidence="3" id="KW-0862">Zinc</keyword>
<dbReference type="SUPFAM" id="SSF48508">
    <property type="entry name" value="Nuclear receptor ligand-binding domain"/>
    <property type="match status" value="1"/>
</dbReference>
<dbReference type="PRINTS" id="PR00047">
    <property type="entry name" value="STROIDFINGER"/>
</dbReference>
<keyword evidence="12" id="KW-1185">Reference proteome</keyword>